<dbReference type="Proteomes" id="UP001281147">
    <property type="component" value="Unassembled WGS sequence"/>
</dbReference>
<reference evidence="1" key="1">
    <citation type="submission" date="2023-07" db="EMBL/GenBank/DDBJ databases">
        <title>Black Yeasts Isolated from many extreme environments.</title>
        <authorList>
            <person name="Coleine C."/>
            <person name="Stajich J.E."/>
            <person name="Selbmann L."/>
        </authorList>
    </citation>
    <scope>NUCLEOTIDE SEQUENCE</scope>
    <source>
        <strain evidence="1">CCFEE 5714</strain>
    </source>
</reference>
<keyword evidence="2" id="KW-1185">Reference proteome</keyword>
<proteinExistence type="predicted"/>
<protein>
    <submittedName>
        <fullName evidence="1">Uncharacterized protein</fullName>
    </submittedName>
</protein>
<sequence length="769" mass="84716">MISWPDSPTNTSPLTIAGPSVTSTPNQAPAPESIAPQSQNQQLSHTSSEVQDNNATEAAGTRSRKRRRRESEASPRTAGSNTASKPHSRKRQRGTQTDARELEQEDPSMRLEHNHEHRSQPATNGSSQNGSSPHTNGSAKNGGGGAEMETNGYHSTNGQSVVARQDTSPFYGHDREEVTRILLQSLSDLGYGQAAKQLSDESGYELEIPSVAAFRSAVQRGEWEEAEVLLFGQEELDGGVMLGNGHHASSPSWRKSRLSFGSQNGFSRHGLPLAEGADTTMLKFLLRQQKYLELLENRDLNTALNVLRNELTPLKRDIGRLHALSSLIMCQSAEDLRSQADWDGAQGESRNHLLSEISTSISPSVMIPEHRLATLFSEVQQQQILDCRYHSTTVEPSLYTDHECSPDDFPLQTFCELRNHSDEVWFLEFSHDGSMLATAGKDGLVCVYDTLRWKVRHEFREHERTASNAGDRGVCCVAFSPDDQYLISCSQNNELVVVNVRDGRRVATADHFDYPVTTAAWLPDSETFVVGTQGSRRPLGLYSLRNNNGTSSSGVVRNNEIYSWRDPPWDPSASGGGNSNSFRITDCAVSRDGTRMVATTLDNKILMYDLGSKFKIAEWQMEDKLTSINFSRDGSEMLLNMNEGRVLALSAQTGEVLMRYEGCQQRDFVIRSCFGGAGEGFVVSGSEDSRVYIWRRQTGMQVATLEAHAPGTVNAVAWHPTNPAIFASAGDDRRVRIWSSAAALRPQHYSSSYSAGPGASSTSLGVYQR</sequence>
<evidence type="ECO:0000313" key="1">
    <source>
        <dbReference type="EMBL" id="KAK3707668.1"/>
    </source>
</evidence>
<name>A0ACC3N0I8_9PEZI</name>
<dbReference type="EMBL" id="JAUTXU010000108">
    <property type="protein sequence ID" value="KAK3707668.1"/>
    <property type="molecule type" value="Genomic_DNA"/>
</dbReference>
<accession>A0ACC3N0I8</accession>
<organism evidence="1 2">
    <name type="scientific">Vermiconidia calcicola</name>
    <dbReference type="NCBI Taxonomy" id="1690605"/>
    <lineage>
        <taxon>Eukaryota</taxon>
        <taxon>Fungi</taxon>
        <taxon>Dikarya</taxon>
        <taxon>Ascomycota</taxon>
        <taxon>Pezizomycotina</taxon>
        <taxon>Dothideomycetes</taxon>
        <taxon>Dothideomycetidae</taxon>
        <taxon>Mycosphaerellales</taxon>
        <taxon>Extremaceae</taxon>
        <taxon>Vermiconidia</taxon>
    </lineage>
</organism>
<gene>
    <name evidence="1" type="ORF">LTR37_012016</name>
</gene>
<comment type="caution">
    <text evidence="1">The sequence shown here is derived from an EMBL/GenBank/DDBJ whole genome shotgun (WGS) entry which is preliminary data.</text>
</comment>
<evidence type="ECO:0000313" key="2">
    <source>
        <dbReference type="Proteomes" id="UP001281147"/>
    </source>
</evidence>